<evidence type="ECO:0000256" key="6">
    <source>
        <dbReference type="ARBA" id="ARBA00022755"/>
    </source>
</evidence>
<dbReference type="KEGG" id="abri:DFR85_09255"/>
<evidence type="ECO:0000256" key="7">
    <source>
        <dbReference type="ARBA" id="ARBA00022840"/>
    </source>
</evidence>
<organism evidence="10 11">
    <name type="scientific">Acidianus brierleyi</name>
    <dbReference type="NCBI Taxonomy" id="41673"/>
    <lineage>
        <taxon>Archaea</taxon>
        <taxon>Thermoproteota</taxon>
        <taxon>Thermoprotei</taxon>
        <taxon>Sulfolobales</taxon>
        <taxon>Sulfolobaceae</taxon>
        <taxon>Acidianus</taxon>
    </lineage>
</organism>
<evidence type="ECO:0000256" key="1">
    <source>
        <dbReference type="ARBA" id="ARBA00004686"/>
    </source>
</evidence>
<comment type="pathway">
    <text evidence="1">Purine metabolism; IMP biosynthesis via de novo pathway; 5-amino-1-(5-phospho-D-ribosyl)imidazole from N(2)-formyl-N(1)-(5-phospho-D-ribosyl)glycinamide: step 2/2.</text>
</comment>
<evidence type="ECO:0000313" key="11">
    <source>
        <dbReference type="Proteomes" id="UP000248044"/>
    </source>
</evidence>
<keyword evidence="3" id="KW-0963">Cytoplasm</keyword>
<dbReference type="FunFam" id="3.30.1330.10:FF:000020">
    <property type="entry name" value="Phosphoribosylformylglycinamidine cyclo-ligase"/>
    <property type="match status" value="1"/>
</dbReference>
<dbReference type="EMBL" id="CP029289">
    <property type="protein sequence ID" value="AWR94757.1"/>
    <property type="molecule type" value="Genomic_DNA"/>
</dbReference>
<dbReference type="InterPro" id="IPR004733">
    <property type="entry name" value="PurM_cligase"/>
</dbReference>
<dbReference type="GO" id="GO:0046084">
    <property type="term" value="P:adenine biosynthetic process"/>
    <property type="evidence" value="ECO:0007669"/>
    <property type="project" value="TreeGrafter"/>
</dbReference>
<evidence type="ECO:0000259" key="9">
    <source>
        <dbReference type="Pfam" id="PF02769"/>
    </source>
</evidence>
<keyword evidence="5" id="KW-0547">Nucleotide-binding</keyword>
<gene>
    <name evidence="10" type="ORF">DFR85_09255</name>
</gene>
<keyword evidence="4 10" id="KW-0436">Ligase</keyword>
<dbReference type="OrthoDB" id="6605at2157"/>
<keyword evidence="6" id="KW-0658">Purine biosynthesis</keyword>
<dbReference type="Pfam" id="PF00586">
    <property type="entry name" value="AIRS"/>
    <property type="match status" value="1"/>
</dbReference>
<dbReference type="UniPathway" id="UPA00074">
    <property type="reaction ID" value="UER00129"/>
</dbReference>
<evidence type="ECO:0000256" key="4">
    <source>
        <dbReference type="ARBA" id="ARBA00022598"/>
    </source>
</evidence>
<dbReference type="Gene3D" id="3.30.1330.10">
    <property type="entry name" value="PurM-like, N-terminal domain"/>
    <property type="match status" value="1"/>
</dbReference>
<dbReference type="Proteomes" id="UP000248044">
    <property type="component" value="Chromosome"/>
</dbReference>
<feature type="domain" description="PurM-like C-terminal" evidence="9">
    <location>
        <begin position="162"/>
        <end position="311"/>
    </location>
</feature>
<dbReference type="Gene3D" id="3.90.650.10">
    <property type="entry name" value="PurM-like C-terminal domain"/>
    <property type="match status" value="1"/>
</dbReference>
<sequence length="321" mass="35321">MVKYSDSGVDLNKLKDYHAYISKIVSSTYKNTIVGAGHYSGIIDINGVKIALHTDGVGTKTLLASRTGKYETIGIDCVAMNVNDLVSVGAKPMAIVDYIAMEKPMDKELDQLIRGLVKGSKEAETEIVGGETAIMPGVINGFDMACSALGVVNQPKLGNDVKPGDYILGLRSNGIHANGYSLIRKLIDDGKLSLKDWENELMAPTRIYVKEVLGVLDKIKAAAHITGGSFTKLRRITKYGLELHLPEPQEIFKEIEKAGVPHDEMYKVFNMGIGMIIFTSQEYMEDVKNFLEKYDEVFEIGKVIEGSSINIITYKNVILHL</sequence>
<dbReference type="InterPro" id="IPR036921">
    <property type="entry name" value="PurM-like_N_sf"/>
</dbReference>
<dbReference type="GO" id="GO:0005524">
    <property type="term" value="F:ATP binding"/>
    <property type="evidence" value="ECO:0007669"/>
    <property type="project" value="UniProtKB-KW"/>
</dbReference>
<dbReference type="InterPro" id="IPR016188">
    <property type="entry name" value="PurM-like_N"/>
</dbReference>
<dbReference type="PANTHER" id="PTHR10520:SF12">
    <property type="entry name" value="TRIFUNCTIONAL PURINE BIOSYNTHETIC PROTEIN ADENOSINE-3"/>
    <property type="match status" value="1"/>
</dbReference>
<evidence type="ECO:0000256" key="5">
    <source>
        <dbReference type="ARBA" id="ARBA00022741"/>
    </source>
</evidence>
<proteinExistence type="predicted"/>
<protein>
    <recommendedName>
        <fullName evidence="2">phosphoribosylformylglycinamidine cyclo-ligase</fullName>
        <ecNumber evidence="2">6.3.3.1</ecNumber>
    </recommendedName>
</protein>
<dbReference type="GO" id="GO:0004641">
    <property type="term" value="F:phosphoribosylformylglycinamidine cyclo-ligase activity"/>
    <property type="evidence" value="ECO:0007669"/>
    <property type="project" value="UniProtKB-EC"/>
</dbReference>
<dbReference type="NCBIfam" id="TIGR00878">
    <property type="entry name" value="purM"/>
    <property type="match status" value="1"/>
</dbReference>
<dbReference type="InterPro" id="IPR010918">
    <property type="entry name" value="PurM-like_C_dom"/>
</dbReference>
<reference evidence="10 11" key="1">
    <citation type="submission" date="2018-05" db="EMBL/GenBank/DDBJ databases">
        <title>Complete Genome Sequences of Extremely Thermoacidophilic, Metal-Mobilizing Type-Strain Members of the Archaeal Family Sulfolobaceae: Acidianus brierleyi DSM-1651T, Acidianus sulfidivorans DSM-18786T, Metallosphaera hakonensis DSM-7519T, and Metallosphaera prunae DSM-10039T.</title>
        <authorList>
            <person name="Counts J.A."/>
            <person name="Kelly R.M."/>
        </authorList>
    </citation>
    <scope>NUCLEOTIDE SEQUENCE [LARGE SCALE GENOMIC DNA]</scope>
    <source>
        <strain evidence="10 11">DSM 1651</strain>
    </source>
</reference>
<evidence type="ECO:0000313" key="10">
    <source>
        <dbReference type="EMBL" id="AWR94757.1"/>
    </source>
</evidence>
<dbReference type="GO" id="GO:0005829">
    <property type="term" value="C:cytosol"/>
    <property type="evidence" value="ECO:0007669"/>
    <property type="project" value="TreeGrafter"/>
</dbReference>
<dbReference type="GO" id="GO:0004637">
    <property type="term" value="F:phosphoribosylamine-glycine ligase activity"/>
    <property type="evidence" value="ECO:0007669"/>
    <property type="project" value="TreeGrafter"/>
</dbReference>
<dbReference type="PANTHER" id="PTHR10520">
    <property type="entry name" value="TRIFUNCTIONAL PURINE BIOSYNTHETIC PROTEIN ADENOSINE-3-RELATED"/>
    <property type="match status" value="1"/>
</dbReference>
<dbReference type="SUPFAM" id="SSF56042">
    <property type="entry name" value="PurM C-terminal domain-like"/>
    <property type="match status" value="1"/>
</dbReference>
<dbReference type="GO" id="GO:0006189">
    <property type="term" value="P:'de novo' IMP biosynthetic process"/>
    <property type="evidence" value="ECO:0007669"/>
    <property type="project" value="UniProtKB-UniPathway"/>
</dbReference>
<dbReference type="AlphaFoldDB" id="A0A2U9IFD3"/>
<dbReference type="RefSeq" id="WP_110270638.1">
    <property type="nucleotide sequence ID" value="NZ_CP029289.2"/>
</dbReference>
<dbReference type="SUPFAM" id="SSF55326">
    <property type="entry name" value="PurM N-terminal domain-like"/>
    <property type="match status" value="1"/>
</dbReference>
<dbReference type="CDD" id="cd02196">
    <property type="entry name" value="PurM"/>
    <property type="match status" value="1"/>
</dbReference>
<keyword evidence="7" id="KW-0067">ATP-binding</keyword>
<dbReference type="GeneID" id="36832341"/>
<feature type="domain" description="PurM-like N-terminal" evidence="8">
    <location>
        <begin position="40"/>
        <end position="152"/>
    </location>
</feature>
<keyword evidence="11" id="KW-1185">Reference proteome</keyword>
<accession>A0A2U9IFD3</accession>
<evidence type="ECO:0000256" key="2">
    <source>
        <dbReference type="ARBA" id="ARBA00013047"/>
    </source>
</evidence>
<evidence type="ECO:0000259" key="8">
    <source>
        <dbReference type="Pfam" id="PF00586"/>
    </source>
</evidence>
<name>A0A2U9IFD3_9CREN</name>
<dbReference type="InterPro" id="IPR036676">
    <property type="entry name" value="PurM-like_C_sf"/>
</dbReference>
<dbReference type="Pfam" id="PF02769">
    <property type="entry name" value="AIRS_C"/>
    <property type="match status" value="1"/>
</dbReference>
<dbReference type="EC" id="6.3.3.1" evidence="2"/>
<evidence type="ECO:0000256" key="3">
    <source>
        <dbReference type="ARBA" id="ARBA00022490"/>
    </source>
</evidence>